<comment type="caution">
    <text evidence="7">The sequence shown here is derived from an EMBL/GenBank/DDBJ whole genome shotgun (WGS) entry which is preliminary data.</text>
</comment>
<evidence type="ECO:0000256" key="4">
    <source>
        <dbReference type="ARBA" id="ARBA00022989"/>
    </source>
</evidence>
<name>A0A8T3DKG4_9TELE</name>
<comment type="subcellular location">
    <subcellularLocation>
        <location evidence="1 6">Membrane</location>
        <topology evidence="1 6">Multi-pass membrane protein</topology>
    </subcellularLocation>
</comment>
<dbReference type="GO" id="GO:0016020">
    <property type="term" value="C:membrane"/>
    <property type="evidence" value="ECO:0007669"/>
    <property type="project" value="UniProtKB-SubCell"/>
</dbReference>
<gene>
    <name evidence="7" type="ORF">AGOR_G00119320</name>
</gene>
<keyword evidence="3 6" id="KW-0812">Transmembrane</keyword>
<comment type="similarity">
    <text evidence="2 6">Belongs to the tetraspanin (TM4SF) family.</text>
</comment>
<dbReference type="Gene3D" id="1.10.1450.10">
    <property type="entry name" value="Tetraspanin"/>
    <property type="match status" value="1"/>
</dbReference>
<dbReference type="CDD" id="cd03156">
    <property type="entry name" value="uroplakin_I_like_LEL"/>
    <property type="match status" value="1"/>
</dbReference>
<evidence type="ECO:0000256" key="1">
    <source>
        <dbReference type="ARBA" id="ARBA00004141"/>
    </source>
</evidence>
<dbReference type="PIRSF" id="PIRSF002419">
    <property type="entry name" value="Tetraspanin"/>
    <property type="match status" value="1"/>
</dbReference>
<dbReference type="AlphaFoldDB" id="A0A8T3DKG4"/>
<dbReference type="InterPro" id="IPR008952">
    <property type="entry name" value="Tetraspanin_EC2_sf"/>
</dbReference>
<dbReference type="Proteomes" id="UP000829720">
    <property type="component" value="Unassembled WGS sequence"/>
</dbReference>
<keyword evidence="5 6" id="KW-0472">Membrane</keyword>
<evidence type="ECO:0000256" key="5">
    <source>
        <dbReference type="ARBA" id="ARBA00023136"/>
    </source>
</evidence>
<feature type="transmembrane region" description="Helical" evidence="6">
    <location>
        <begin position="54"/>
        <end position="81"/>
    </location>
</feature>
<organism evidence="7 8">
    <name type="scientific">Albula goreensis</name>
    <dbReference type="NCBI Taxonomy" id="1534307"/>
    <lineage>
        <taxon>Eukaryota</taxon>
        <taxon>Metazoa</taxon>
        <taxon>Chordata</taxon>
        <taxon>Craniata</taxon>
        <taxon>Vertebrata</taxon>
        <taxon>Euteleostomi</taxon>
        <taxon>Actinopterygii</taxon>
        <taxon>Neopterygii</taxon>
        <taxon>Teleostei</taxon>
        <taxon>Albuliformes</taxon>
        <taxon>Albulidae</taxon>
        <taxon>Albula</taxon>
    </lineage>
</organism>
<reference evidence="7" key="1">
    <citation type="submission" date="2021-01" db="EMBL/GenBank/DDBJ databases">
        <authorList>
            <person name="Zahm M."/>
            <person name="Roques C."/>
            <person name="Cabau C."/>
            <person name="Klopp C."/>
            <person name="Donnadieu C."/>
            <person name="Jouanno E."/>
            <person name="Lampietro C."/>
            <person name="Louis A."/>
            <person name="Herpin A."/>
            <person name="Echchiki A."/>
            <person name="Berthelot C."/>
            <person name="Parey E."/>
            <person name="Roest-Crollius H."/>
            <person name="Braasch I."/>
            <person name="Postlethwait J."/>
            <person name="Bobe J."/>
            <person name="Montfort J."/>
            <person name="Bouchez O."/>
            <person name="Begum T."/>
            <person name="Mejri S."/>
            <person name="Adams A."/>
            <person name="Chen W.-J."/>
            <person name="Guiguen Y."/>
        </authorList>
    </citation>
    <scope>NUCLEOTIDE SEQUENCE</scope>
    <source>
        <tissue evidence="7">Blood</tissue>
    </source>
</reference>
<proteinExistence type="inferred from homology"/>
<dbReference type="InterPro" id="IPR000301">
    <property type="entry name" value="Tetraspanin_animals"/>
</dbReference>
<evidence type="ECO:0000256" key="3">
    <source>
        <dbReference type="ARBA" id="ARBA00022692"/>
    </source>
</evidence>
<evidence type="ECO:0000256" key="6">
    <source>
        <dbReference type="RuleBase" id="RU361218"/>
    </source>
</evidence>
<accession>A0A8T3DKG4</accession>
<feature type="transmembrane region" description="Helical" evidence="6">
    <location>
        <begin position="101"/>
        <end position="125"/>
    </location>
</feature>
<sequence>MCNSVISLVQADTCTRQWERNRCLYIQRCEPQIPLISVCADIARTMADAAGTSALMILLIFGNVFTAMLGLALFAVAIWVAVDAYDLYPIAGVSGKDDIFAGAWIAIFTGFAFFCTAVYGIFAALRKSRGHMLVYLVLMLIVYIFECASCITAVTHRDYLVGNSNLVKKQMLKYYAEESDAGAQITKTWNRVMEEGQCCGTDKPLDWIEYTSTFSDKFGPTYQWPMSCCKRNSNFEVANPEACKIGHSSSIFTKGCFQYIESTLSRYTWAISWYGFSILMFVFFLLLIAMIYYMKL</sequence>
<dbReference type="EMBL" id="JAERUA010000010">
    <property type="protein sequence ID" value="KAI1894785.1"/>
    <property type="molecule type" value="Genomic_DNA"/>
</dbReference>
<dbReference type="PANTHER" id="PTHR47110">
    <property type="entry name" value="TESTIS-SPECIFIC EXPRESSED PROTEIN 55"/>
    <property type="match status" value="1"/>
</dbReference>
<dbReference type="SUPFAM" id="SSF48652">
    <property type="entry name" value="Tetraspanin"/>
    <property type="match status" value="1"/>
</dbReference>
<keyword evidence="4 6" id="KW-1133">Transmembrane helix</keyword>
<evidence type="ECO:0000313" key="7">
    <source>
        <dbReference type="EMBL" id="KAI1894785.1"/>
    </source>
</evidence>
<dbReference type="OrthoDB" id="5982705at2759"/>
<feature type="transmembrane region" description="Helical" evidence="6">
    <location>
        <begin position="271"/>
        <end position="293"/>
    </location>
</feature>
<dbReference type="PRINTS" id="PR00259">
    <property type="entry name" value="TMFOUR"/>
</dbReference>
<dbReference type="InterPro" id="IPR018499">
    <property type="entry name" value="Tetraspanin/Peripherin"/>
</dbReference>
<feature type="transmembrane region" description="Helical" evidence="6">
    <location>
        <begin position="132"/>
        <end position="154"/>
    </location>
</feature>
<evidence type="ECO:0000313" key="8">
    <source>
        <dbReference type="Proteomes" id="UP000829720"/>
    </source>
</evidence>
<evidence type="ECO:0000256" key="2">
    <source>
        <dbReference type="ARBA" id="ARBA00006840"/>
    </source>
</evidence>
<protein>
    <recommendedName>
        <fullName evidence="6">Tetraspanin</fullName>
    </recommendedName>
</protein>
<dbReference type="Pfam" id="PF00335">
    <property type="entry name" value="Tetraspanin"/>
    <property type="match status" value="1"/>
</dbReference>
<keyword evidence="8" id="KW-1185">Reference proteome</keyword>
<dbReference type="PANTHER" id="PTHR47110:SF2">
    <property type="entry name" value="UROPLAKIN-1B"/>
    <property type="match status" value="1"/>
</dbReference>